<sequence>MSFIYLAKFSEFHVHRMENSNETLVTQEQSTNTAVSFSTAIQIALCLALMFVIVIGNLFVAAAYVSNARIRTGTYTILVSLAISDLLVGCISLPLWMYISWTNDHSVSNTLFVCFDIFSALASIFHLTTVSMERWIAISRPFVYETLTTRHYSLALCGAWLTALSIAAIGPLMTLNGRRTIYVMFLLLVSFVGPGFLISLLNYSIFRVVRRLLANLPASTLQESDESIKARKSIKKQRSTALTLAFVTVMFLVSWSSFFIINTTFALCNDCRRHTTLTPFYAFAKCLQYSNSAMNPVVYAFRDVEMRKTFARILGPCGRVFRKRRILRVRPKPCSGSLNATTIER</sequence>
<dbReference type="PANTHER" id="PTHR24247:SF202">
    <property type="entry name" value="5-HYDROXYTRYPTAMINE RECEPTOR 1"/>
    <property type="match status" value="1"/>
</dbReference>
<evidence type="ECO:0000256" key="3">
    <source>
        <dbReference type="ARBA" id="ARBA00022692"/>
    </source>
</evidence>
<keyword evidence="3 9" id="KW-0812">Transmembrane</keyword>
<dbReference type="GO" id="GO:0007268">
    <property type="term" value="P:chemical synaptic transmission"/>
    <property type="evidence" value="ECO:0007669"/>
    <property type="project" value="TreeGrafter"/>
</dbReference>
<evidence type="ECO:0000313" key="12">
    <source>
        <dbReference type="EMBL" id="KAK2567548.1"/>
    </source>
</evidence>
<reference evidence="12" key="1">
    <citation type="journal article" date="2023" name="G3 (Bethesda)">
        <title>Whole genome assembly and annotation of the endangered Caribbean coral Acropora cervicornis.</title>
        <authorList>
            <person name="Selwyn J.D."/>
            <person name="Vollmer S.V."/>
        </authorList>
    </citation>
    <scope>NUCLEOTIDE SEQUENCE</scope>
    <source>
        <strain evidence="12">K2</strain>
    </source>
</reference>
<dbReference type="AlphaFoldDB" id="A0AAD9QUD1"/>
<feature type="transmembrane region" description="Helical" evidence="10">
    <location>
        <begin position="77"/>
        <end position="98"/>
    </location>
</feature>
<proteinExistence type="inferred from homology"/>
<evidence type="ECO:0000256" key="6">
    <source>
        <dbReference type="ARBA" id="ARBA00023136"/>
    </source>
</evidence>
<dbReference type="PANTHER" id="PTHR24247">
    <property type="entry name" value="5-HYDROXYTRYPTAMINE RECEPTOR"/>
    <property type="match status" value="1"/>
</dbReference>
<keyword evidence="8 9" id="KW-0807">Transducer</keyword>
<comment type="subcellular location">
    <subcellularLocation>
        <location evidence="1">Cell membrane</location>
        <topology evidence="1">Multi-pass membrane protein</topology>
    </subcellularLocation>
</comment>
<dbReference type="GO" id="GO:0030594">
    <property type="term" value="F:neurotransmitter receptor activity"/>
    <property type="evidence" value="ECO:0007669"/>
    <property type="project" value="TreeGrafter"/>
</dbReference>
<dbReference type="Pfam" id="PF00001">
    <property type="entry name" value="7tm_1"/>
    <property type="match status" value="1"/>
</dbReference>
<dbReference type="GO" id="GO:0030425">
    <property type="term" value="C:dendrite"/>
    <property type="evidence" value="ECO:0007669"/>
    <property type="project" value="TreeGrafter"/>
</dbReference>
<dbReference type="GO" id="GO:0007187">
    <property type="term" value="P:G protein-coupled receptor signaling pathway, coupled to cyclic nucleotide second messenger"/>
    <property type="evidence" value="ECO:0007669"/>
    <property type="project" value="TreeGrafter"/>
</dbReference>
<evidence type="ECO:0000256" key="7">
    <source>
        <dbReference type="ARBA" id="ARBA00023170"/>
    </source>
</evidence>
<dbReference type="GO" id="GO:0004993">
    <property type="term" value="F:G protein-coupled serotonin receptor activity"/>
    <property type="evidence" value="ECO:0007669"/>
    <property type="project" value="TreeGrafter"/>
</dbReference>
<evidence type="ECO:0000256" key="10">
    <source>
        <dbReference type="SAM" id="Phobius"/>
    </source>
</evidence>
<keyword evidence="2" id="KW-1003">Cell membrane</keyword>
<keyword evidence="6 10" id="KW-0472">Membrane</keyword>
<dbReference type="InterPro" id="IPR017452">
    <property type="entry name" value="GPCR_Rhodpsn_7TM"/>
</dbReference>
<evidence type="ECO:0000256" key="4">
    <source>
        <dbReference type="ARBA" id="ARBA00022989"/>
    </source>
</evidence>
<comment type="caution">
    <text evidence="12">The sequence shown here is derived from an EMBL/GenBank/DDBJ whole genome shotgun (WGS) entry which is preliminary data.</text>
</comment>
<keyword evidence="13" id="KW-1185">Reference proteome</keyword>
<feature type="domain" description="G-protein coupled receptors family 1 profile" evidence="11">
    <location>
        <begin position="56"/>
        <end position="299"/>
    </location>
</feature>
<evidence type="ECO:0000313" key="13">
    <source>
        <dbReference type="Proteomes" id="UP001249851"/>
    </source>
</evidence>
<evidence type="ECO:0000259" key="11">
    <source>
        <dbReference type="PROSITE" id="PS50262"/>
    </source>
</evidence>
<dbReference type="GO" id="GO:0005886">
    <property type="term" value="C:plasma membrane"/>
    <property type="evidence" value="ECO:0007669"/>
    <property type="project" value="UniProtKB-SubCell"/>
</dbReference>
<reference evidence="12" key="2">
    <citation type="journal article" date="2023" name="Science">
        <title>Genomic signatures of disease resistance in endangered staghorn corals.</title>
        <authorList>
            <person name="Vollmer S.V."/>
            <person name="Selwyn J.D."/>
            <person name="Despard B.A."/>
            <person name="Roesel C.L."/>
        </authorList>
    </citation>
    <scope>NUCLEOTIDE SEQUENCE</scope>
    <source>
        <strain evidence="12">K2</strain>
    </source>
</reference>
<name>A0AAD9QUD1_ACRCE</name>
<dbReference type="PROSITE" id="PS50262">
    <property type="entry name" value="G_PROTEIN_RECEP_F1_2"/>
    <property type="match status" value="1"/>
</dbReference>
<accession>A0AAD9QUD1</accession>
<gene>
    <name evidence="12" type="ORF">P5673_008385</name>
</gene>
<dbReference type="Gene3D" id="1.20.1070.10">
    <property type="entry name" value="Rhodopsin 7-helix transmembrane proteins"/>
    <property type="match status" value="1"/>
</dbReference>
<dbReference type="SUPFAM" id="SSF81321">
    <property type="entry name" value="Family A G protein-coupled receptor-like"/>
    <property type="match status" value="1"/>
</dbReference>
<dbReference type="InterPro" id="IPR000276">
    <property type="entry name" value="GPCR_Rhodpsn"/>
</dbReference>
<evidence type="ECO:0000256" key="8">
    <source>
        <dbReference type="ARBA" id="ARBA00023224"/>
    </source>
</evidence>
<keyword evidence="4 10" id="KW-1133">Transmembrane helix</keyword>
<feature type="transmembrane region" description="Helical" evidence="10">
    <location>
        <begin position="40"/>
        <end position="65"/>
    </location>
</feature>
<keyword evidence="7 9" id="KW-0675">Receptor</keyword>
<evidence type="ECO:0000256" key="5">
    <source>
        <dbReference type="ARBA" id="ARBA00023040"/>
    </source>
</evidence>
<keyword evidence="5 9" id="KW-0297">G-protein coupled receptor</keyword>
<evidence type="ECO:0000256" key="9">
    <source>
        <dbReference type="RuleBase" id="RU000688"/>
    </source>
</evidence>
<dbReference type="Proteomes" id="UP001249851">
    <property type="component" value="Unassembled WGS sequence"/>
</dbReference>
<feature type="transmembrane region" description="Helical" evidence="10">
    <location>
        <begin position="241"/>
        <end position="261"/>
    </location>
</feature>
<feature type="transmembrane region" description="Helical" evidence="10">
    <location>
        <begin position="181"/>
        <end position="203"/>
    </location>
</feature>
<evidence type="ECO:0000256" key="1">
    <source>
        <dbReference type="ARBA" id="ARBA00004651"/>
    </source>
</evidence>
<dbReference type="EMBL" id="JARQWQ010000014">
    <property type="protein sequence ID" value="KAK2567548.1"/>
    <property type="molecule type" value="Genomic_DNA"/>
</dbReference>
<comment type="similarity">
    <text evidence="9">Belongs to the G-protein coupled receptor 1 family.</text>
</comment>
<dbReference type="GO" id="GO:0045202">
    <property type="term" value="C:synapse"/>
    <property type="evidence" value="ECO:0007669"/>
    <property type="project" value="GOC"/>
</dbReference>
<feature type="transmembrane region" description="Helical" evidence="10">
    <location>
        <begin position="152"/>
        <end position="175"/>
    </location>
</feature>
<feature type="transmembrane region" description="Helical" evidence="10">
    <location>
        <begin position="110"/>
        <end position="131"/>
    </location>
</feature>
<dbReference type="PROSITE" id="PS00237">
    <property type="entry name" value="G_PROTEIN_RECEP_F1_1"/>
    <property type="match status" value="1"/>
</dbReference>
<evidence type="ECO:0000256" key="2">
    <source>
        <dbReference type="ARBA" id="ARBA00022475"/>
    </source>
</evidence>
<dbReference type="PRINTS" id="PR00237">
    <property type="entry name" value="GPCRRHODOPSN"/>
</dbReference>
<organism evidence="12 13">
    <name type="scientific">Acropora cervicornis</name>
    <name type="common">Staghorn coral</name>
    <dbReference type="NCBI Taxonomy" id="6130"/>
    <lineage>
        <taxon>Eukaryota</taxon>
        <taxon>Metazoa</taxon>
        <taxon>Cnidaria</taxon>
        <taxon>Anthozoa</taxon>
        <taxon>Hexacorallia</taxon>
        <taxon>Scleractinia</taxon>
        <taxon>Astrocoeniina</taxon>
        <taxon>Acroporidae</taxon>
        <taxon>Acropora</taxon>
    </lineage>
</organism>
<protein>
    <submittedName>
        <fullName evidence="12">D(1)-like dopamine receptor</fullName>
    </submittedName>
</protein>